<dbReference type="InterPro" id="IPR001300">
    <property type="entry name" value="Peptidase_C2_calpain_cat"/>
</dbReference>
<comment type="similarity">
    <text evidence="1">Belongs to the peptidase C2 family.</text>
</comment>
<dbReference type="OMA" id="LFHGRWA"/>
<evidence type="ECO:0000313" key="10">
    <source>
        <dbReference type="Proteomes" id="UP000265515"/>
    </source>
</evidence>
<dbReference type="SUPFAM" id="SSF54001">
    <property type="entry name" value="Cysteine proteinases"/>
    <property type="match status" value="1"/>
</dbReference>
<dbReference type="PROSITE" id="PS00139">
    <property type="entry name" value="THIOL_PROTEASE_CYS"/>
    <property type="match status" value="1"/>
</dbReference>
<dbReference type="SMART" id="SM00230">
    <property type="entry name" value="CysPc"/>
    <property type="match status" value="1"/>
</dbReference>
<dbReference type="SUPFAM" id="SSF49758">
    <property type="entry name" value="Calpain large subunit, middle domain (domain III)"/>
    <property type="match status" value="1"/>
</dbReference>
<feature type="active site" evidence="6 7">
    <location>
        <position position="68"/>
    </location>
</feature>
<reference evidence="9 10" key="1">
    <citation type="journal article" date="2018" name="Cell">
        <title>The Chara Genome: Secondary Complexity and Implications for Plant Terrestrialization.</title>
        <authorList>
            <person name="Nishiyama T."/>
            <person name="Sakayama H."/>
            <person name="Vries J.D."/>
            <person name="Buschmann H."/>
            <person name="Saint-Marcoux D."/>
            <person name="Ullrich K.K."/>
            <person name="Haas F.B."/>
            <person name="Vanderstraeten L."/>
            <person name="Becker D."/>
            <person name="Lang D."/>
            <person name="Vosolsobe S."/>
            <person name="Rombauts S."/>
            <person name="Wilhelmsson P.K.I."/>
            <person name="Janitza P."/>
            <person name="Kern R."/>
            <person name="Heyl A."/>
            <person name="Rumpler F."/>
            <person name="Villalobos L.I.A.C."/>
            <person name="Clay J.M."/>
            <person name="Skokan R."/>
            <person name="Toyoda A."/>
            <person name="Suzuki Y."/>
            <person name="Kagoshima H."/>
            <person name="Schijlen E."/>
            <person name="Tajeshwar N."/>
            <person name="Catarino B."/>
            <person name="Hetherington A.J."/>
            <person name="Saltykova A."/>
            <person name="Bonnot C."/>
            <person name="Breuninger H."/>
            <person name="Symeonidi A."/>
            <person name="Radhakrishnan G.V."/>
            <person name="Van Nieuwerburgh F."/>
            <person name="Deforce D."/>
            <person name="Chang C."/>
            <person name="Karol K.G."/>
            <person name="Hedrich R."/>
            <person name="Ulvskov P."/>
            <person name="Glockner G."/>
            <person name="Delwiche C.F."/>
            <person name="Petrasek J."/>
            <person name="Van de Peer Y."/>
            <person name="Friml J."/>
            <person name="Beilby M."/>
            <person name="Dolan L."/>
            <person name="Kohara Y."/>
            <person name="Sugano S."/>
            <person name="Fujiyama A."/>
            <person name="Delaux P.-M."/>
            <person name="Quint M."/>
            <person name="TheiBen G."/>
            <person name="Hagemann M."/>
            <person name="Harholt J."/>
            <person name="Dunand C."/>
            <person name="Zachgo S."/>
            <person name="Langdale J."/>
            <person name="Maumus F."/>
            <person name="Straeten D.V.D."/>
            <person name="Gould S.B."/>
            <person name="Rensing S.A."/>
        </authorList>
    </citation>
    <scope>NUCLEOTIDE SEQUENCE [LARGE SCALE GENOMIC DNA]</scope>
    <source>
        <strain evidence="9 10">S276</strain>
    </source>
</reference>
<dbReference type="EMBL" id="BFEA01000265">
    <property type="protein sequence ID" value="GBG77348.1"/>
    <property type="molecule type" value="Genomic_DNA"/>
</dbReference>
<dbReference type="Gene3D" id="2.60.120.380">
    <property type="match status" value="1"/>
</dbReference>
<name>A0A388L524_CHABU</name>
<dbReference type="GO" id="GO:0006508">
    <property type="term" value="P:proteolysis"/>
    <property type="evidence" value="ECO:0007669"/>
    <property type="project" value="UniProtKB-KW"/>
</dbReference>
<evidence type="ECO:0000256" key="7">
    <source>
        <dbReference type="PROSITE-ProRule" id="PRU00239"/>
    </source>
</evidence>
<feature type="active site" evidence="6 7">
    <location>
        <position position="246"/>
    </location>
</feature>
<evidence type="ECO:0000256" key="3">
    <source>
        <dbReference type="ARBA" id="ARBA00022737"/>
    </source>
</evidence>
<dbReference type="AlphaFoldDB" id="A0A388L524"/>
<dbReference type="STRING" id="69332.A0A388L524"/>
<dbReference type="InterPro" id="IPR038765">
    <property type="entry name" value="Papain-like_cys_pep_sf"/>
</dbReference>
<evidence type="ECO:0000259" key="8">
    <source>
        <dbReference type="PROSITE" id="PS50203"/>
    </source>
</evidence>
<evidence type="ECO:0000313" key="9">
    <source>
        <dbReference type="EMBL" id="GBG77348.1"/>
    </source>
</evidence>
<dbReference type="PRINTS" id="PR00704">
    <property type="entry name" value="CALPAIN"/>
</dbReference>
<dbReference type="PROSITE" id="PS50203">
    <property type="entry name" value="CALPAIN_CAT"/>
    <property type="match status" value="1"/>
</dbReference>
<keyword evidence="10" id="KW-1185">Reference proteome</keyword>
<keyword evidence="3" id="KW-0677">Repeat</keyword>
<dbReference type="InterPro" id="IPR022683">
    <property type="entry name" value="Calpain_III"/>
</dbReference>
<dbReference type="InterPro" id="IPR000169">
    <property type="entry name" value="Pept_cys_AS"/>
</dbReference>
<dbReference type="PANTHER" id="PTHR10183:SF379">
    <property type="entry name" value="CALPAIN-5"/>
    <property type="match status" value="1"/>
</dbReference>
<keyword evidence="2 7" id="KW-0645">Protease</keyword>
<keyword evidence="5 7" id="KW-0788">Thiol protease</keyword>
<dbReference type="FunFam" id="3.90.70.10:FF:000038">
    <property type="entry name" value="Calpain-type cysteine protease DEK1"/>
    <property type="match status" value="1"/>
</dbReference>
<dbReference type="InterPro" id="IPR022684">
    <property type="entry name" value="Calpain_cysteine_protease"/>
</dbReference>
<organism evidence="9 10">
    <name type="scientific">Chara braunii</name>
    <name type="common">Braun's stonewort</name>
    <dbReference type="NCBI Taxonomy" id="69332"/>
    <lineage>
        <taxon>Eukaryota</taxon>
        <taxon>Viridiplantae</taxon>
        <taxon>Streptophyta</taxon>
        <taxon>Charophyceae</taxon>
        <taxon>Charales</taxon>
        <taxon>Characeae</taxon>
        <taxon>Chara</taxon>
    </lineage>
</organism>
<feature type="domain" description="Calpain catalytic" evidence="8">
    <location>
        <begin position="4"/>
        <end position="304"/>
    </location>
</feature>
<dbReference type="Proteomes" id="UP000265515">
    <property type="component" value="Unassembled WGS sequence"/>
</dbReference>
<dbReference type="CDD" id="cd00044">
    <property type="entry name" value="CysPc"/>
    <property type="match status" value="1"/>
</dbReference>
<proteinExistence type="inferred from homology"/>
<evidence type="ECO:0000256" key="1">
    <source>
        <dbReference type="ARBA" id="ARBA00007623"/>
    </source>
</evidence>
<dbReference type="SMART" id="SM00720">
    <property type="entry name" value="calpain_III"/>
    <property type="match status" value="1"/>
</dbReference>
<sequence length="445" mass="50499">MGVKFTDEQFPPCPKSLFINSSRPLQKLLAVNDWDRAENVFKKANKKPRLFSGPTKPQDVRQGALGDCWFLSAVAVLTEEREIKDVVITPEYNEEGIYTFRFCIQGEWQPVIVDDWIPLNAKRKPAFAMSKKEDELWLTLLEKAYAKLHGSYEALEGGVVQDALVDLTGGAGEEIDMRNQDKQLEIASGRLWSQLMRFKEEGFLLGVGSPSGSDTEISPNGIVQSHAYSLLQVREVDGHKLLQMRNPWGNSVEWSGPWSDSSPEWTERMKYKLKYTPKLSDGVFWMSWEDFQVHFRSVYVCRLYPPEMRKVVHGQWRGHTAGGCPNFDTWHNNPQFLLRGVGVDAHRPINVFMTLAQNLCGHPPFFIGLRVVKKGGERVDPILYVHNLAGASEYVNTREVACEMVLEPDPRGYTIVPTTHIPGEETSFRLSVFTKTAVELVELPP</sequence>
<evidence type="ECO:0000256" key="6">
    <source>
        <dbReference type="PIRSR" id="PIRSR622684-1"/>
    </source>
</evidence>
<dbReference type="GO" id="GO:0004198">
    <property type="term" value="F:calcium-dependent cysteine-type endopeptidase activity"/>
    <property type="evidence" value="ECO:0007669"/>
    <property type="project" value="InterPro"/>
</dbReference>
<comment type="caution">
    <text evidence="9">The sequence shown here is derived from an EMBL/GenBank/DDBJ whole genome shotgun (WGS) entry which is preliminary data.</text>
</comment>
<dbReference type="Pfam" id="PF00648">
    <property type="entry name" value="Peptidase_C2"/>
    <property type="match status" value="1"/>
</dbReference>
<evidence type="ECO:0000256" key="4">
    <source>
        <dbReference type="ARBA" id="ARBA00022801"/>
    </source>
</evidence>
<dbReference type="FunFam" id="2.60.120.380:FF:000005">
    <property type="entry name" value="calpain-type cysteine protease DEK1"/>
    <property type="match status" value="1"/>
</dbReference>
<dbReference type="Gramene" id="GBG77348">
    <property type="protein sequence ID" value="GBG77348"/>
    <property type="gene ID" value="CBR_g23680"/>
</dbReference>
<dbReference type="InterPro" id="IPR036213">
    <property type="entry name" value="Calpain_III_sf"/>
</dbReference>
<dbReference type="Pfam" id="PF01067">
    <property type="entry name" value="Calpain_III"/>
    <property type="match status" value="1"/>
</dbReference>
<feature type="active site" evidence="6 7">
    <location>
        <position position="226"/>
    </location>
</feature>
<dbReference type="InterPro" id="IPR022682">
    <property type="entry name" value="Calpain_domain_III"/>
</dbReference>
<dbReference type="OrthoDB" id="424753at2759"/>
<protein>
    <recommendedName>
        <fullName evidence="8">Calpain catalytic domain-containing protein</fullName>
    </recommendedName>
</protein>
<dbReference type="Gene3D" id="3.90.70.10">
    <property type="entry name" value="Cysteine proteinases"/>
    <property type="match status" value="1"/>
</dbReference>
<keyword evidence="4 7" id="KW-0378">Hydrolase</keyword>
<evidence type="ECO:0000256" key="5">
    <source>
        <dbReference type="ARBA" id="ARBA00022807"/>
    </source>
</evidence>
<gene>
    <name evidence="9" type="ORF">CBR_g23680</name>
</gene>
<evidence type="ECO:0000256" key="2">
    <source>
        <dbReference type="ARBA" id="ARBA00022670"/>
    </source>
</evidence>
<accession>A0A388L524</accession>
<dbReference type="PANTHER" id="PTHR10183">
    <property type="entry name" value="CALPAIN"/>
    <property type="match status" value="1"/>
</dbReference>